<dbReference type="Proteomes" id="UP000095256">
    <property type="component" value="Unassembled WGS sequence"/>
</dbReference>
<dbReference type="AlphaFoldDB" id="A0A1E5L0T5"/>
<organism evidence="2 3">
    <name type="scientific">Enterococcus rivorum</name>
    <dbReference type="NCBI Taxonomy" id="762845"/>
    <lineage>
        <taxon>Bacteria</taxon>
        <taxon>Bacillati</taxon>
        <taxon>Bacillota</taxon>
        <taxon>Bacilli</taxon>
        <taxon>Lactobacillales</taxon>
        <taxon>Enterococcaceae</taxon>
        <taxon>Enterococcus</taxon>
    </lineage>
</organism>
<accession>A0A1E5L0T5</accession>
<protein>
    <recommendedName>
        <fullName evidence="4">Glycine zipper family protein</fullName>
    </recommendedName>
</protein>
<evidence type="ECO:0000313" key="3">
    <source>
        <dbReference type="Proteomes" id="UP000095256"/>
    </source>
</evidence>
<keyword evidence="1" id="KW-0732">Signal</keyword>
<gene>
    <name evidence="2" type="ORF">BCR26_07850</name>
</gene>
<reference evidence="2 3" key="1">
    <citation type="submission" date="2016-09" db="EMBL/GenBank/DDBJ databases">
        <authorList>
            <person name="Capua I."/>
            <person name="De Benedictis P."/>
            <person name="Joannis T."/>
            <person name="Lombin L.H."/>
            <person name="Cattoli G."/>
        </authorList>
    </citation>
    <scope>NUCLEOTIDE SEQUENCE [LARGE SCALE GENOMIC DNA]</scope>
    <source>
        <strain evidence="2 3">LMG 25899</strain>
    </source>
</reference>
<proteinExistence type="predicted"/>
<evidence type="ECO:0000256" key="1">
    <source>
        <dbReference type="SAM" id="SignalP"/>
    </source>
</evidence>
<dbReference type="OrthoDB" id="9943823at2"/>
<keyword evidence="3" id="KW-1185">Reference proteome</keyword>
<dbReference type="STRING" id="762845.BCR26_07850"/>
<feature type="chain" id="PRO_5038551910" description="Glycine zipper family protein" evidence="1">
    <location>
        <begin position="31"/>
        <end position="207"/>
    </location>
</feature>
<evidence type="ECO:0000313" key="2">
    <source>
        <dbReference type="EMBL" id="OEH83728.1"/>
    </source>
</evidence>
<evidence type="ECO:0008006" key="4">
    <source>
        <dbReference type="Google" id="ProtNLM"/>
    </source>
</evidence>
<dbReference type="EMBL" id="MIEK01000003">
    <property type="protein sequence ID" value="OEH83728.1"/>
    <property type="molecule type" value="Genomic_DNA"/>
</dbReference>
<sequence>MFKKSKLVCLIAGIFLTLTPFITSSSYAYANEAYDQSLNETQKVVDSQLKKMEHMTVSEKADEVNRLLKQYEGMSLTLDTPLSRNVKPAQPSTEVKVVNGGINFFAYNKEGINKLANIFANLSFSEGFIGGSGGVAGLIAAALGLGSALTAGLAGILAALGSYAFTYFGAARDIMREHDKAEHKKAGVRISVTEVLDITNKGINAYG</sequence>
<comment type="caution">
    <text evidence="2">The sequence shown here is derived from an EMBL/GenBank/DDBJ whole genome shotgun (WGS) entry which is preliminary data.</text>
</comment>
<name>A0A1E5L0T5_9ENTE</name>
<dbReference type="RefSeq" id="WP_069697256.1">
    <property type="nucleotide sequence ID" value="NZ_JAGGMA010000010.1"/>
</dbReference>
<feature type="signal peptide" evidence="1">
    <location>
        <begin position="1"/>
        <end position="30"/>
    </location>
</feature>